<gene>
    <name evidence="3" type="ORF">AABB24_013451</name>
    <name evidence="2" type="ORF">AABB24_040036</name>
</gene>
<dbReference type="Proteomes" id="UP001627284">
    <property type="component" value="Unassembled WGS sequence"/>
</dbReference>
<proteinExistence type="predicted"/>
<feature type="compositionally biased region" description="Basic residues" evidence="1">
    <location>
        <begin position="1"/>
        <end position="13"/>
    </location>
</feature>
<feature type="compositionally biased region" description="Basic and acidic residues" evidence="1">
    <location>
        <begin position="74"/>
        <end position="87"/>
    </location>
</feature>
<keyword evidence="4" id="KW-1185">Reference proteome</keyword>
<evidence type="ECO:0000313" key="3">
    <source>
        <dbReference type="EMBL" id="KAL3364674.1"/>
    </source>
</evidence>
<sequence>MANRTSSKRKSKTKVGSSSKAKDAKTKKKRGRKVAPPILRPTLPMTPTGQNRGLKIYCTDINGKSTSMKRKSKKEVGESSKAKDAKTQKKRGRKVSPPISRPTLPM</sequence>
<dbReference type="EMBL" id="JBJKTR010000024">
    <property type="protein sequence ID" value="KAL3322739.1"/>
    <property type="molecule type" value="Genomic_DNA"/>
</dbReference>
<organism evidence="2 4">
    <name type="scientific">Solanum stoloniferum</name>
    <dbReference type="NCBI Taxonomy" id="62892"/>
    <lineage>
        <taxon>Eukaryota</taxon>
        <taxon>Viridiplantae</taxon>
        <taxon>Streptophyta</taxon>
        <taxon>Embryophyta</taxon>
        <taxon>Tracheophyta</taxon>
        <taxon>Spermatophyta</taxon>
        <taxon>Magnoliopsida</taxon>
        <taxon>eudicotyledons</taxon>
        <taxon>Gunneridae</taxon>
        <taxon>Pentapetalae</taxon>
        <taxon>asterids</taxon>
        <taxon>lamiids</taxon>
        <taxon>Solanales</taxon>
        <taxon>Solanaceae</taxon>
        <taxon>Solanoideae</taxon>
        <taxon>Solaneae</taxon>
        <taxon>Solanum</taxon>
    </lineage>
</organism>
<evidence type="ECO:0000256" key="1">
    <source>
        <dbReference type="SAM" id="MobiDB-lite"/>
    </source>
</evidence>
<reference evidence="2 4" key="1">
    <citation type="submission" date="2024-05" db="EMBL/GenBank/DDBJ databases">
        <title>De novo assembly of an allotetraploid wild potato.</title>
        <authorList>
            <person name="Hosaka A.J."/>
        </authorList>
    </citation>
    <scope>NUCLEOTIDE SEQUENCE [LARGE SCALE GENOMIC DNA]</scope>
    <source>
        <tissue evidence="2">Young leaves</tissue>
    </source>
</reference>
<evidence type="ECO:0000313" key="4">
    <source>
        <dbReference type="Proteomes" id="UP001627284"/>
    </source>
</evidence>
<feature type="region of interest" description="Disordered" evidence="1">
    <location>
        <begin position="1"/>
        <end position="106"/>
    </location>
</feature>
<accession>A0ABD2QT84</accession>
<comment type="caution">
    <text evidence="2">The sequence shown here is derived from an EMBL/GenBank/DDBJ whole genome shotgun (WGS) entry which is preliminary data.</text>
</comment>
<protein>
    <submittedName>
        <fullName evidence="2">Uncharacterized protein</fullName>
    </submittedName>
</protein>
<dbReference type="AlphaFoldDB" id="A0ABD2QT84"/>
<evidence type="ECO:0000313" key="2">
    <source>
        <dbReference type="EMBL" id="KAL3322739.1"/>
    </source>
</evidence>
<dbReference type="EMBL" id="JBJKTR010000007">
    <property type="protein sequence ID" value="KAL3364674.1"/>
    <property type="molecule type" value="Genomic_DNA"/>
</dbReference>
<name>A0ABD2QT84_9SOLN</name>